<evidence type="ECO:0008006" key="9">
    <source>
        <dbReference type="Google" id="ProtNLM"/>
    </source>
</evidence>
<name>A0A2S5B974_9BASI</name>
<dbReference type="OrthoDB" id="10258882at2759"/>
<accession>A0A2S5B974</accession>
<dbReference type="GO" id="GO:0031261">
    <property type="term" value="C:DNA replication preinitiation complex"/>
    <property type="evidence" value="ECO:0007669"/>
    <property type="project" value="TreeGrafter"/>
</dbReference>
<evidence type="ECO:0000256" key="4">
    <source>
        <dbReference type="ARBA" id="ARBA00023242"/>
    </source>
</evidence>
<feature type="compositionally biased region" description="Basic and acidic residues" evidence="6">
    <location>
        <begin position="564"/>
        <end position="574"/>
    </location>
</feature>
<evidence type="ECO:0000256" key="6">
    <source>
        <dbReference type="SAM" id="MobiDB-lite"/>
    </source>
</evidence>
<feature type="compositionally biased region" description="Acidic residues" evidence="6">
    <location>
        <begin position="197"/>
        <end position="227"/>
    </location>
</feature>
<keyword evidence="5" id="KW-0131">Cell cycle</keyword>
<evidence type="ECO:0000256" key="3">
    <source>
        <dbReference type="ARBA" id="ARBA00022705"/>
    </source>
</evidence>
<evidence type="ECO:0000256" key="1">
    <source>
        <dbReference type="ARBA" id="ARBA00004123"/>
    </source>
</evidence>
<dbReference type="InterPro" id="IPR003874">
    <property type="entry name" value="CDC45"/>
</dbReference>
<dbReference type="GO" id="GO:0003688">
    <property type="term" value="F:DNA replication origin binding"/>
    <property type="evidence" value="ECO:0007669"/>
    <property type="project" value="TreeGrafter"/>
</dbReference>
<evidence type="ECO:0000256" key="5">
    <source>
        <dbReference type="ARBA" id="ARBA00023306"/>
    </source>
</evidence>
<dbReference type="Proteomes" id="UP000237144">
    <property type="component" value="Unassembled WGS sequence"/>
</dbReference>
<evidence type="ECO:0000256" key="2">
    <source>
        <dbReference type="ARBA" id="ARBA00010727"/>
    </source>
</evidence>
<dbReference type="PANTHER" id="PTHR10507">
    <property type="entry name" value="CDC45-RELATED PROTEIN"/>
    <property type="match status" value="1"/>
</dbReference>
<feature type="region of interest" description="Disordered" evidence="6">
    <location>
        <begin position="538"/>
        <end position="574"/>
    </location>
</feature>
<keyword evidence="3" id="KW-0235">DNA replication</keyword>
<gene>
    <name evidence="7" type="ORF">BMF94_3663</name>
</gene>
<comment type="similarity">
    <text evidence="2">Belongs to the CDC45 family.</text>
</comment>
<dbReference type="AlphaFoldDB" id="A0A2S5B974"/>
<feature type="compositionally biased region" description="Basic and acidic residues" evidence="6">
    <location>
        <begin position="541"/>
        <end position="551"/>
    </location>
</feature>
<reference evidence="7 8" key="1">
    <citation type="journal article" date="2018" name="Front. Microbiol.">
        <title>Prospects for Fungal Bioremediation of Acidic Radioactive Waste Sites: Characterization and Genome Sequence of Rhodotorula taiwanensis MD1149.</title>
        <authorList>
            <person name="Tkavc R."/>
            <person name="Matrosova V.Y."/>
            <person name="Grichenko O.E."/>
            <person name="Gostincar C."/>
            <person name="Volpe R.P."/>
            <person name="Klimenkova P."/>
            <person name="Gaidamakova E.K."/>
            <person name="Zhou C.E."/>
            <person name="Stewart B.J."/>
            <person name="Lyman M.G."/>
            <person name="Malfatti S.A."/>
            <person name="Rubinfeld B."/>
            <person name="Courtot M."/>
            <person name="Singh J."/>
            <person name="Dalgard C.L."/>
            <person name="Hamilton T."/>
            <person name="Frey K.G."/>
            <person name="Gunde-Cimerman N."/>
            <person name="Dugan L."/>
            <person name="Daly M.J."/>
        </authorList>
    </citation>
    <scope>NUCLEOTIDE SEQUENCE [LARGE SCALE GENOMIC DNA]</scope>
    <source>
        <strain evidence="7 8">MD1149</strain>
    </source>
</reference>
<dbReference type="GO" id="GO:1902977">
    <property type="term" value="P:mitotic DNA replication preinitiation complex assembly"/>
    <property type="evidence" value="ECO:0007669"/>
    <property type="project" value="TreeGrafter"/>
</dbReference>
<dbReference type="STRING" id="741276.A0A2S5B974"/>
<organism evidence="7 8">
    <name type="scientific">Rhodotorula taiwanensis</name>
    <dbReference type="NCBI Taxonomy" id="741276"/>
    <lineage>
        <taxon>Eukaryota</taxon>
        <taxon>Fungi</taxon>
        <taxon>Dikarya</taxon>
        <taxon>Basidiomycota</taxon>
        <taxon>Pucciniomycotina</taxon>
        <taxon>Microbotryomycetes</taxon>
        <taxon>Sporidiobolales</taxon>
        <taxon>Sporidiobolaceae</taxon>
        <taxon>Rhodotorula</taxon>
    </lineage>
</organism>
<dbReference type="EMBL" id="PJQD01000038">
    <property type="protein sequence ID" value="POY73328.1"/>
    <property type="molecule type" value="Genomic_DNA"/>
</dbReference>
<sequence>MLLPHQRIPAAYHELVGRARGSPACTTFLFVAPDVDSLCAAKLLSTLLKTDDVPHQTVPIGSWAQLQGEASQLATTTAVRSLVLVGLGASADLHALLGPDACDLPPDCMVHVIDAHRPIALANLFTRSDYARALFDPRRVRARQAPGGINAARLPPLPDQELCVVVWDEVREAEPDPDRDGEQVVYDPWKKEREAWEELEPYPDSDPDDDDDESDEESDKEDSDAGSDVDSQSSSRRKRRRTDSPKPLSRDQRRAYRAQLAKYDSRGASFGQSVAGTMYLLAEGLGRTDVDAVWYVRLAILGLTYQLTNSQLDLSGYETQQSVFATEVARLSTTADSLQLGNISTIATSHSTSERDRSIRPSEELRFCLFRHWNLYDAMFHSGYLGVKMKLWTMEGRKKLSGLLAKMGLSLSESSETYAHMSSDLKTSLFPMLSEQRASYGLWDLSYPSFVRKSGWRVDLSAQDYVDALEALLEAATGVRLDFASITTVDARRALIDGGASGANGAGAGQHSAATQYGGREEWAEGIKSWVHKAGMLAGGDGDKENRRPTDAARAAADEAEMTEAEKRQKVEADENEARRRNFWYAWDALDPEDTTLLRHALPLSMALHRAVIAQGSYILDKRAVTFFRSYRLAVVKDGPDLPVFQHPATLLRLAHWIVDAIRSMLENNNPPGQTGPKNLPFVLAALSEASDKFLVVGVVPADEFGDVRRNRFGIAFEEAALQSRAKAQQRYFDASVVEVRRDDFDKFLKHLSMH</sequence>
<dbReference type="GO" id="GO:0003697">
    <property type="term" value="F:single-stranded DNA binding"/>
    <property type="evidence" value="ECO:0007669"/>
    <property type="project" value="TreeGrafter"/>
</dbReference>
<comment type="caution">
    <text evidence="7">The sequence shown here is derived from an EMBL/GenBank/DDBJ whole genome shotgun (WGS) entry which is preliminary data.</text>
</comment>
<feature type="compositionally biased region" description="Basic and acidic residues" evidence="6">
    <location>
        <begin position="242"/>
        <end position="253"/>
    </location>
</feature>
<keyword evidence="4" id="KW-0539">Nucleus</keyword>
<keyword evidence="8" id="KW-1185">Reference proteome</keyword>
<dbReference type="GO" id="GO:0000727">
    <property type="term" value="P:double-strand break repair via break-induced replication"/>
    <property type="evidence" value="ECO:0007669"/>
    <property type="project" value="TreeGrafter"/>
</dbReference>
<proteinExistence type="inferred from homology"/>
<dbReference type="Pfam" id="PF02724">
    <property type="entry name" value="CDC45"/>
    <property type="match status" value="1"/>
</dbReference>
<evidence type="ECO:0000313" key="7">
    <source>
        <dbReference type="EMBL" id="POY73328.1"/>
    </source>
</evidence>
<dbReference type="GO" id="GO:0006270">
    <property type="term" value="P:DNA replication initiation"/>
    <property type="evidence" value="ECO:0007669"/>
    <property type="project" value="InterPro"/>
</dbReference>
<feature type="region of interest" description="Disordered" evidence="6">
    <location>
        <begin position="195"/>
        <end position="253"/>
    </location>
</feature>
<dbReference type="PANTHER" id="PTHR10507:SF0">
    <property type="entry name" value="CELL DIVISION CONTROL PROTEIN 45 HOMOLOG"/>
    <property type="match status" value="1"/>
</dbReference>
<dbReference type="GO" id="GO:0003682">
    <property type="term" value="F:chromatin binding"/>
    <property type="evidence" value="ECO:0007669"/>
    <property type="project" value="TreeGrafter"/>
</dbReference>
<comment type="subcellular location">
    <subcellularLocation>
        <location evidence="1">Nucleus</location>
    </subcellularLocation>
</comment>
<evidence type="ECO:0000313" key="8">
    <source>
        <dbReference type="Proteomes" id="UP000237144"/>
    </source>
</evidence>
<protein>
    <recommendedName>
        <fullName evidence="9">CDC45-like protein</fullName>
    </recommendedName>
</protein>